<evidence type="ECO:0000313" key="2">
    <source>
        <dbReference type="EMBL" id="RKS91290.1"/>
    </source>
</evidence>
<keyword evidence="4" id="KW-1185">Reference proteome</keyword>
<accession>A0AAD1D611</accession>
<dbReference type="SMART" id="SM00671">
    <property type="entry name" value="SEL1"/>
    <property type="match status" value="1"/>
</dbReference>
<organism evidence="1 3">
    <name type="scientific">Sphingosinicella microcystinivorans</name>
    <dbReference type="NCBI Taxonomy" id="335406"/>
    <lineage>
        <taxon>Bacteria</taxon>
        <taxon>Pseudomonadati</taxon>
        <taxon>Pseudomonadota</taxon>
        <taxon>Alphaproteobacteria</taxon>
        <taxon>Sphingomonadales</taxon>
        <taxon>Sphingosinicellaceae</taxon>
        <taxon>Sphingosinicella</taxon>
    </lineage>
</organism>
<dbReference type="InterPro" id="IPR011990">
    <property type="entry name" value="TPR-like_helical_dom_sf"/>
</dbReference>
<dbReference type="Proteomes" id="UP000276029">
    <property type="component" value="Unassembled WGS sequence"/>
</dbReference>
<name>A0AAD1D611_SPHMI</name>
<dbReference type="SUPFAM" id="SSF81901">
    <property type="entry name" value="HCP-like"/>
    <property type="match status" value="1"/>
</dbReference>
<dbReference type="KEGG" id="smic:SmB9_19180"/>
<sequence>MASHPVTEVQFIHAQMAAAMAGQPDAYYELGVAYAVGRNGVDIDLVEAHKWFNLAAMSGDERAQLDRSEVAASMTPAEVAAAQREARAFLMQTRH</sequence>
<evidence type="ECO:0000313" key="1">
    <source>
        <dbReference type="EMBL" id="BBE34260.1"/>
    </source>
</evidence>
<dbReference type="Gene3D" id="1.25.40.10">
    <property type="entry name" value="Tetratricopeptide repeat domain"/>
    <property type="match status" value="1"/>
</dbReference>
<dbReference type="RefSeq" id="WP_121047757.1">
    <property type="nucleotide sequence ID" value="NZ_AP018711.1"/>
</dbReference>
<dbReference type="AlphaFoldDB" id="A0AAD1D611"/>
<proteinExistence type="predicted"/>
<evidence type="ECO:0008006" key="5">
    <source>
        <dbReference type="Google" id="ProtNLM"/>
    </source>
</evidence>
<dbReference type="EMBL" id="RBWX01000007">
    <property type="protein sequence ID" value="RKS91290.1"/>
    <property type="molecule type" value="Genomic_DNA"/>
</dbReference>
<reference evidence="2 4" key="2">
    <citation type="submission" date="2018-10" db="EMBL/GenBank/DDBJ databases">
        <title>Genomic Encyclopedia of Type Strains, Phase IV (KMG-IV): sequencing the most valuable type-strain genomes for metagenomic binning, comparative biology and taxonomic classification.</title>
        <authorList>
            <person name="Goeker M."/>
        </authorList>
    </citation>
    <scope>NUCLEOTIDE SEQUENCE [LARGE SCALE GENOMIC DNA]</scope>
    <source>
        <strain evidence="2 4">DSM 19791</strain>
    </source>
</reference>
<protein>
    <recommendedName>
        <fullName evidence="5">Sel1 repeat-containing protein</fullName>
    </recommendedName>
</protein>
<evidence type="ECO:0000313" key="3">
    <source>
        <dbReference type="Proteomes" id="UP000275727"/>
    </source>
</evidence>
<dbReference type="InterPro" id="IPR006597">
    <property type="entry name" value="Sel1-like"/>
</dbReference>
<dbReference type="Proteomes" id="UP000275727">
    <property type="component" value="Chromosome"/>
</dbReference>
<gene>
    <name evidence="2" type="ORF">DFR51_0850</name>
    <name evidence="1" type="ORF">SmB9_19180</name>
</gene>
<reference evidence="1 3" key="1">
    <citation type="submission" date="2018-06" db="EMBL/GenBank/DDBJ databases">
        <title>Complete Genome Sequence of the Microcystin-Degrading Bacterium Sphingosinicella microcystinivorans Strain B-9.</title>
        <authorList>
            <person name="Jin H."/>
            <person name="Nishizawa T."/>
            <person name="Guo Y."/>
            <person name="Nishizawa A."/>
            <person name="Park H."/>
            <person name="Kato H."/>
            <person name="Tsuji K."/>
            <person name="Harada K."/>
        </authorList>
    </citation>
    <scope>NUCLEOTIDE SEQUENCE [LARGE SCALE GENOMIC DNA]</scope>
    <source>
        <strain evidence="1 3">B9</strain>
    </source>
</reference>
<dbReference type="EMBL" id="AP018711">
    <property type="protein sequence ID" value="BBE34260.1"/>
    <property type="molecule type" value="Genomic_DNA"/>
</dbReference>
<evidence type="ECO:0000313" key="4">
    <source>
        <dbReference type="Proteomes" id="UP000276029"/>
    </source>
</evidence>